<keyword evidence="4" id="KW-0597">Phosphoprotein</keyword>
<evidence type="ECO:0000256" key="5">
    <source>
        <dbReference type="ARBA" id="ARBA00022679"/>
    </source>
</evidence>
<dbReference type="RefSeq" id="WP_308981928.1">
    <property type="nucleotide sequence ID" value="NZ_JAVIDL010000034.1"/>
</dbReference>
<dbReference type="InterPro" id="IPR004358">
    <property type="entry name" value="Sig_transdc_His_kin-like_C"/>
</dbReference>
<evidence type="ECO:0000313" key="13">
    <source>
        <dbReference type="EMBL" id="MDQ8936792.1"/>
    </source>
</evidence>
<gene>
    <name evidence="13" type="ORF">RFH47_13790</name>
</gene>
<accession>A0AAW8J9N4</accession>
<keyword evidence="10 11" id="KW-0472">Membrane</keyword>
<comment type="subcellular location">
    <subcellularLocation>
        <location evidence="2">Membrane</location>
        <topology evidence="2">Multi-pass membrane protein</topology>
    </subcellularLocation>
</comment>
<dbReference type="Gene3D" id="1.10.287.130">
    <property type="match status" value="1"/>
</dbReference>
<dbReference type="Pfam" id="PF02518">
    <property type="entry name" value="HATPase_c"/>
    <property type="match status" value="1"/>
</dbReference>
<dbReference type="GO" id="GO:0000155">
    <property type="term" value="F:phosphorelay sensor kinase activity"/>
    <property type="evidence" value="ECO:0007669"/>
    <property type="project" value="InterPro"/>
</dbReference>
<evidence type="ECO:0000256" key="7">
    <source>
        <dbReference type="ARBA" id="ARBA00022777"/>
    </source>
</evidence>
<protein>
    <recommendedName>
        <fullName evidence="3">histidine kinase</fullName>
        <ecNumber evidence="3">2.7.13.3</ecNumber>
    </recommendedName>
</protein>
<proteinExistence type="predicted"/>
<feature type="transmembrane region" description="Helical" evidence="11">
    <location>
        <begin position="12"/>
        <end position="31"/>
    </location>
</feature>
<dbReference type="InterPro" id="IPR050428">
    <property type="entry name" value="TCS_sensor_his_kinase"/>
</dbReference>
<evidence type="ECO:0000256" key="10">
    <source>
        <dbReference type="ARBA" id="ARBA00023136"/>
    </source>
</evidence>
<evidence type="ECO:0000256" key="3">
    <source>
        <dbReference type="ARBA" id="ARBA00012438"/>
    </source>
</evidence>
<dbReference type="InterPro" id="IPR036890">
    <property type="entry name" value="HATPase_C_sf"/>
</dbReference>
<keyword evidence="7" id="KW-0418">Kinase</keyword>
<dbReference type="InterPro" id="IPR005467">
    <property type="entry name" value="His_kinase_dom"/>
</dbReference>
<organism evidence="13 14">
    <name type="scientific">Acinetobacter rudis</name>
    <dbReference type="NCBI Taxonomy" id="632955"/>
    <lineage>
        <taxon>Bacteria</taxon>
        <taxon>Pseudomonadati</taxon>
        <taxon>Pseudomonadota</taxon>
        <taxon>Gammaproteobacteria</taxon>
        <taxon>Moraxellales</taxon>
        <taxon>Moraxellaceae</taxon>
        <taxon>Acinetobacter</taxon>
    </lineage>
</organism>
<keyword evidence="5" id="KW-0808">Transferase</keyword>
<dbReference type="PANTHER" id="PTHR45436">
    <property type="entry name" value="SENSOR HISTIDINE KINASE YKOH"/>
    <property type="match status" value="1"/>
</dbReference>
<dbReference type="CDD" id="cd00082">
    <property type="entry name" value="HisKA"/>
    <property type="match status" value="1"/>
</dbReference>
<keyword evidence="13" id="KW-0067">ATP-binding</keyword>
<dbReference type="Pfam" id="PF00512">
    <property type="entry name" value="HisKA"/>
    <property type="match status" value="1"/>
</dbReference>
<comment type="catalytic activity">
    <reaction evidence="1">
        <text>ATP + protein L-histidine = ADP + protein N-phospho-L-histidine.</text>
        <dbReference type="EC" id="2.7.13.3"/>
    </reaction>
</comment>
<keyword evidence="6 11" id="KW-0812">Transmembrane</keyword>
<dbReference type="PANTHER" id="PTHR45436:SF15">
    <property type="entry name" value="SENSOR HISTIDINE KINASE CUSS"/>
    <property type="match status" value="1"/>
</dbReference>
<sequence length="448" mass="51617">MIKNNSLKKRLTIFLAIFNLLLVVVLSAAAYRMSLHEINEILDSQMSYIAGRIATNAHPLQSVFDPHKDYQEEDLFVDIWPYADQTNLKHNQHLLVGPKETKGFYPHTNEYGDWIVYVYPTTQYQIQISQQLKVRKMLAMELAFGMFLPYLLVFPLALWILIWIIRRGFKPLEDFKSELAQRSSDDLSPFNVEHYPSELAPTIIEMNQLFERIYSTQQEQKQFIADAAHELRTPITALNLQTKILLSEFPEDRNLKNLSMGLARIKHLVVQLLALAKQDATPNLEEHYRRLSLNEVAVHCIEQLMNFAMDKEIDMGFLINKPIEITSIEHSLHSIIYNLLDNAIKYSPRGGIINVSIDQLDSQHARLMIEDNGAGLEPEQYDKVLKRFYRINHHLEVGSGLGLSIVDRAVQQLGGTIQFTRSQELKGLCVIVILPINMTPTVEKFIRH</sequence>
<evidence type="ECO:0000313" key="14">
    <source>
        <dbReference type="Proteomes" id="UP001243844"/>
    </source>
</evidence>
<evidence type="ECO:0000256" key="1">
    <source>
        <dbReference type="ARBA" id="ARBA00000085"/>
    </source>
</evidence>
<dbReference type="CDD" id="cd00075">
    <property type="entry name" value="HATPase"/>
    <property type="match status" value="1"/>
</dbReference>
<dbReference type="SUPFAM" id="SSF55874">
    <property type="entry name" value="ATPase domain of HSP90 chaperone/DNA topoisomerase II/histidine kinase"/>
    <property type="match status" value="1"/>
</dbReference>
<dbReference type="GO" id="GO:0005524">
    <property type="term" value="F:ATP binding"/>
    <property type="evidence" value="ECO:0007669"/>
    <property type="project" value="UniProtKB-KW"/>
</dbReference>
<evidence type="ECO:0000256" key="4">
    <source>
        <dbReference type="ARBA" id="ARBA00022553"/>
    </source>
</evidence>
<dbReference type="GO" id="GO:0005886">
    <property type="term" value="C:plasma membrane"/>
    <property type="evidence" value="ECO:0007669"/>
    <property type="project" value="TreeGrafter"/>
</dbReference>
<evidence type="ECO:0000256" key="2">
    <source>
        <dbReference type="ARBA" id="ARBA00004141"/>
    </source>
</evidence>
<reference evidence="13" key="1">
    <citation type="submission" date="2023-08" db="EMBL/GenBank/DDBJ databases">
        <title>Emergence of clinically-relevant ST2 carbapenem-resistant Acinetobacter baumannii strains in hospital sewages in Zhejiang, East of China.</title>
        <authorList>
            <person name="Kaichao C."/>
            <person name="Zhang R."/>
        </authorList>
    </citation>
    <scope>NUCLEOTIDE SEQUENCE</scope>
    <source>
        <strain evidence="13">M-RB-37</strain>
    </source>
</reference>
<dbReference type="PROSITE" id="PS50109">
    <property type="entry name" value="HIS_KIN"/>
    <property type="match status" value="1"/>
</dbReference>
<evidence type="ECO:0000256" key="8">
    <source>
        <dbReference type="ARBA" id="ARBA00022989"/>
    </source>
</evidence>
<dbReference type="SMART" id="SM00387">
    <property type="entry name" value="HATPase_c"/>
    <property type="match status" value="1"/>
</dbReference>
<dbReference type="InterPro" id="IPR003661">
    <property type="entry name" value="HisK_dim/P_dom"/>
</dbReference>
<dbReference type="Proteomes" id="UP001243844">
    <property type="component" value="Unassembled WGS sequence"/>
</dbReference>
<feature type="domain" description="Histidine kinase" evidence="12">
    <location>
        <begin position="226"/>
        <end position="438"/>
    </location>
</feature>
<dbReference type="SMART" id="SM00388">
    <property type="entry name" value="HisKA"/>
    <property type="match status" value="1"/>
</dbReference>
<dbReference type="InterPro" id="IPR003594">
    <property type="entry name" value="HATPase_dom"/>
</dbReference>
<keyword evidence="8 11" id="KW-1133">Transmembrane helix</keyword>
<dbReference type="AlphaFoldDB" id="A0AAW8J9N4"/>
<dbReference type="EC" id="2.7.13.3" evidence="3"/>
<dbReference type="EMBL" id="JAVIDL010000034">
    <property type="protein sequence ID" value="MDQ8936792.1"/>
    <property type="molecule type" value="Genomic_DNA"/>
</dbReference>
<evidence type="ECO:0000259" key="12">
    <source>
        <dbReference type="PROSITE" id="PS50109"/>
    </source>
</evidence>
<name>A0AAW8J9N4_9GAMM</name>
<evidence type="ECO:0000256" key="11">
    <source>
        <dbReference type="SAM" id="Phobius"/>
    </source>
</evidence>
<dbReference type="InterPro" id="IPR036097">
    <property type="entry name" value="HisK_dim/P_sf"/>
</dbReference>
<dbReference type="SUPFAM" id="SSF47384">
    <property type="entry name" value="Homodimeric domain of signal transducing histidine kinase"/>
    <property type="match status" value="1"/>
</dbReference>
<keyword evidence="13" id="KW-0547">Nucleotide-binding</keyword>
<dbReference type="Gene3D" id="1.20.5.1040">
    <property type="entry name" value="Sensor protein qsec"/>
    <property type="match status" value="1"/>
</dbReference>
<comment type="caution">
    <text evidence="13">The sequence shown here is derived from an EMBL/GenBank/DDBJ whole genome shotgun (WGS) entry which is preliminary data.</text>
</comment>
<evidence type="ECO:0000256" key="9">
    <source>
        <dbReference type="ARBA" id="ARBA00023012"/>
    </source>
</evidence>
<feature type="transmembrane region" description="Helical" evidence="11">
    <location>
        <begin position="142"/>
        <end position="165"/>
    </location>
</feature>
<evidence type="ECO:0000256" key="6">
    <source>
        <dbReference type="ARBA" id="ARBA00022692"/>
    </source>
</evidence>
<dbReference type="PRINTS" id="PR00344">
    <property type="entry name" value="BCTRLSENSOR"/>
</dbReference>
<keyword evidence="9" id="KW-0902">Two-component regulatory system</keyword>
<dbReference type="Gene3D" id="3.30.565.10">
    <property type="entry name" value="Histidine kinase-like ATPase, C-terminal domain"/>
    <property type="match status" value="1"/>
</dbReference>